<evidence type="ECO:0000313" key="2">
    <source>
        <dbReference type="EMBL" id="ADE29313.1"/>
    </source>
</evidence>
<feature type="transmembrane region" description="Helical" evidence="1">
    <location>
        <begin position="101"/>
        <end position="119"/>
    </location>
</feature>
<protein>
    <submittedName>
        <fullName evidence="2">Hypothetical membrane protein</fullName>
    </submittedName>
</protein>
<keyword evidence="1" id="KW-0472">Membrane</keyword>
<keyword evidence="1" id="KW-0812">Transmembrane</keyword>
<feature type="transmembrane region" description="Helical" evidence="1">
    <location>
        <begin position="59"/>
        <end position="80"/>
    </location>
</feature>
<keyword evidence="1" id="KW-1133">Transmembrane helix</keyword>
<organism evidence="2">
    <name type="scientific">uncultured virus</name>
    <dbReference type="NCBI Taxonomy" id="340016"/>
    <lineage>
        <taxon>Viruses</taxon>
        <taxon>environmental samples</taxon>
    </lineage>
</organism>
<sequence length="140" mass="15738">MNVEQNVEQQMENESKDKQTKFDKIYQRVIDSNGFLTSEGKLICKAEWHAVAIGFSFPALAYLLPTPLGEFFIIAMLLMLRVGFKRIGTDLKGHLQDVFHEFAYMITTAVLTVALFQLIGVGELETIDVGRLMAKILLGP</sequence>
<evidence type="ECO:0000256" key="1">
    <source>
        <dbReference type="SAM" id="Phobius"/>
    </source>
</evidence>
<proteinExistence type="predicted"/>
<reference evidence="2" key="1">
    <citation type="journal article" date="2010" name="Environ. Microbiol.">
        <title>The metavirome of a hypersaline environment.</title>
        <authorList>
            <person name="Santos F."/>
            <person name="Yarza P."/>
            <person name="Parro V."/>
            <person name="Briones C."/>
            <person name="Anton J."/>
        </authorList>
    </citation>
    <scope>NUCLEOTIDE SEQUENCE</scope>
</reference>
<dbReference type="EMBL" id="GU735387">
    <property type="protein sequence ID" value="ADE29313.1"/>
    <property type="molecule type" value="Genomic_DNA"/>
</dbReference>
<name>D5L2Q4_9VIRU</name>
<accession>D5L2Q4</accession>